<gene>
    <name evidence="3" type="ORF">JWS04_11860</name>
</gene>
<feature type="compositionally biased region" description="Polar residues" evidence="1">
    <location>
        <begin position="136"/>
        <end position="150"/>
    </location>
</feature>
<feature type="chain" id="PRO_5045327041" evidence="2">
    <location>
        <begin position="24"/>
        <end position="159"/>
    </location>
</feature>
<comment type="caution">
    <text evidence="3">The sequence shown here is derived from an EMBL/GenBank/DDBJ whole genome shotgun (WGS) entry which is preliminary data.</text>
</comment>
<organism evidence="3 4">
    <name type="scientific">Bradyrhizobium vignae</name>
    <dbReference type="NCBI Taxonomy" id="1549949"/>
    <lineage>
        <taxon>Bacteria</taxon>
        <taxon>Pseudomonadati</taxon>
        <taxon>Pseudomonadota</taxon>
        <taxon>Alphaproteobacteria</taxon>
        <taxon>Hyphomicrobiales</taxon>
        <taxon>Nitrobacteraceae</taxon>
        <taxon>Bradyrhizobium</taxon>
    </lineage>
</organism>
<reference evidence="3 4" key="1">
    <citation type="submission" date="2021-03" db="EMBL/GenBank/DDBJ databases">
        <title>Genome Sequence of Bradyrhizobium vignae strain ISRA400.</title>
        <authorList>
            <person name="Tisa L.S."/>
            <person name="Svistoonoff S."/>
            <person name="Hocher V."/>
            <person name="Fall S."/>
            <person name="Zaiya A."/>
            <person name="Naing D."/>
            <person name="Niang N."/>
            <person name="Diouf A."/>
            <person name="Dasylva M.C."/>
            <person name="Toure O."/>
            <person name="Gueye M."/>
            <person name="Gully D."/>
            <person name="Tisseyre P."/>
            <person name="Simpson S."/>
            <person name="Morris K."/>
            <person name="Thomas W.K."/>
        </authorList>
    </citation>
    <scope>NUCLEOTIDE SEQUENCE [LARGE SCALE GENOMIC DNA]</scope>
    <source>
        <strain evidence="3 4">ISRA400</strain>
    </source>
</reference>
<evidence type="ECO:0000313" key="3">
    <source>
        <dbReference type="EMBL" id="MBP0111764.1"/>
    </source>
</evidence>
<proteinExistence type="predicted"/>
<keyword evidence="2" id="KW-0732">Signal</keyword>
<feature type="signal peptide" evidence="2">
    <location>
        <begin position="1"/>
        <end position="23"/>
    </location>
</feature>
<protein>
    <submittedName>
        <fullName evidence="3">Uncharacterized protein</fullName>
    </submittedName>
</protein>
<dbReference type="Proteomes" id="UP000669317">
    <property type="component" value="Unassembled WGS sequence"/>
</dbReference>
<feature type="region of interest" description="Disordered" evidence="1">
    <location>
        <begin position="136"/>
        <end position="159"/>
    </location>
</feature>
<dbReference type="RefSeq" id="WP_129145352.1">
    <property type="nucleotide sequence ID" value="NZ_JAGIKT010000022.1"/>
</dbReference>
<dbReference type="EMBL" id="JAGIKT010000022">
    <property type="protein sequence ID" value="MBP0111764.1"/>
    <property type="molecule type" value="Genomic_DNA"/>
</dbReference>
<accession>A0ABS3ZWG2</accession>
<evidence type="ECO:0000313" key="4">
    <source>
        <dbReference type="Proteomes" id="UP000669317"/>
    </source>
</evidence>
<evidence type="ECO:0000256" key="2">
    <source>
        <dbReference type="SAM" id="SignalP"/>
    </source>
</evidence>
<keyword evidence="4" id="KW-1185">Reference proteome</keyword>
<sequence length="159" mass="17295">MRSKTLHAIAACFPLLINLPANAEGTDHEPLLRLVMEGLVSLECPRLDREVATWVSTASNRSSLTATLHLRAGQPFRISFSADPDGAGNREIIGGGTFGPDGESKPLPGEEDLLPAQRNVTKVTLVVMEKFCKQGSPTSEAQKLMTNNRNKFGWAPKKR</sequence>
<evidence type="ECO:0000256" key="1">
    <source>
        <dbReference type="SAM" id="MobiDB-lite"/>
    </source>
</evidence>
<name>A0ABS3ZWG2_9BRAD</name>